<evidence type="ECO:0000313" key="4">
    <source>
        <dbReference type="Proteomes" id="UP001596043"/>
    </source>
</evidence>
<dbReference type="InterPro" id="IPR001258">
    <property type="entry name" value="NHL_repeat"/>
</dbReference>
<comment type="caution">
    <text evidence="3">The sequence shown here is derived from an EMBL/GenBank/DDBJ whole genome shotgun (WGS) entry which is preliminary data.</text>
</comment>
<dbReference type="CDD" id="cd05819">
    <property type="entry name" value="NHL"/>
    <property type="match status" value="1"/>
</dbReference>
<dbReference type="RefSeq" id="WP_379981723.1">
    <property type="nucleotide sequence ID" value="NZ_JBHSFV010000013.1"/>
</dbReference>
<sequence length="292" mass="32745">MTKYIYSTLALVFLLSCAEKEEVAKNWQLTKAIPITGVNAIGMAVTSEGIWLSDGDHNRLVLIDDEGKTIRTIDSLDRPMHIGNEGDVLLVPQYGNDEVSIFDQGQKKALVLTDSLDAPAGVSSYHQEKAIADFYNNRILYSKDGKEFISFGKEGKAPGDFYYPTDVQITENEIWVADAYNNRVQVFDKKGTFLKMIGDDQNMNAATGIFVGATELFVTDFENSRVLVFDHEGALKQILSEGVEKPIEVIQYQGQLLVSNYRNSQLLVFDWKEIPEGKETGEEAHDHDHDHE</sequence>
<reference evidence="4" key="1">
    <citation type="journal article" date="2019" name="Int. J. Syst. Evol. Microbiol.">
        <title>The Global Catalogue of Microorganisms (GCM) 10K type strain sequencing project: providing services to taxonomists for standard genome sequencing and annotation.</title>
        <authorList>
            <consortium name="The Broad Institute Genomics Platform"/>
            <consortium name="The Broad Institute Genome Sequencing Center for Infectious Disease"/>
            <person name="Wu L."/>
            <person name="Ma J."/>
        </authorList>
    </citation>
    <scope>NUCLEOTIDE SEQUENCE [LARGE SCALE GENOMIC DNA]</scope>
    <source>
        <strain evidence="4">YJ-61-S</strain>
    </source>
</reference>
<protein>
    <submittedName>
        <fullName evidence="3">NHL repeat-containing protein</fullName>
    </submittedName>
</protein>
<dbReference type="EMBL" id="JBHSFV010000013">
    <property type="protein sequence ID" value="MFC4635975.1"/>
    <property type="molecule type" value="Genomic_DNA"/>
</dbReference>
<keyword evidence="1" id="KW-0677">Repeat</keyword>
<dbReference type="Gene3D" id="2.120.10.30">
    <property type="entry name" value="TolB, C-terminal domain"/>
    <property type="match status" value="1"/>
</dbReference>
<dbReference type="InterPro" id="IPR050952">
    <property type="entry name" value="TRIM-NHL_E3_ligases"/>
</dbReference>
<keyword evidence="4" id="KW-1185">Reference proteome</keyword>
<gene>
    <name evidence="3" type="ORF">ACFO3O_18835</name>
</gene>
<accession>A0ABV9I401</accession>
<dbReference type="PANTHER" id="PTHR24104">
    <property type="entry name" value="E3 UBIQUITIN-PROTEIN LIGASE NHLRC1-RELATED"/>
    <property type="match status" value="1"/>
</dbReference>
<dbReference type="Pfam" id="PF01436">
    <property type="entry name" value="NHL"/>
    <property type="match status" value="1"/>
</dbReference>
<dbReference type="PROSITE" id="PS51125">
    <property type="entry name" value="NHL"/>
    <property type="match status" value="1"/>
</dbReference>
<organism evidence="3 4">
    <name type="scientific">Dokdonia ponticola</name>
    <dbReference type="NCBI Taxonomy" id="2041041"/>
    <lineage>
        <taxon>Bacteria</taxon>
        <taxon>Pseudomonadati</taxon>
        <taxon>Bacteroidota</taxon>
        <taxon>Flavobacteriia</taxon>
        <taxon>Flavobacteriales</taxon>
        <taxon>Flavobacteriaceae</taxon>
        <taxon>Dokdonia</taxon>
    </lineage>
</organism>
<feature type="repeat" description="NHL" evidence="2">
    <location>
        <begin position="150"/>
        <end position="190"/>
    </location>
</feature>
<name>A0ABV9I401_9FLAO</name>
<evidence type="ECO:0000313" key="3">
    <source>
        <dbReference type="EMBL" id="MFC4635975.1"/>
    </source>
</evidence>
<evidence type="ECO:0000256" key="2">
    <source>
        <dbReference type="PROSITE-ProRule" id="PRU00504"/>
    </source>
</evidence>
<dbReference type="SUPFAM" id="SSF63825">
    <property type="entry name" value="YWTD domain"/>
    <property type="match status" value="1"/>
</dbReference>
<dbReference type="PANTHER" id="PTHR24104:SF25">
    <property type="entry name" value="PROTEIN LIN-41"/>
    <property type="match status" value="1"/>
</dbReference>
<dbReference type="PROSITE" id="PS51257">
    <property type="entry name" value="PROKAR_LIPOPROTEIN"/>
    <property type="match status" value="1"/>
</dbReference>
<dbReference type="InterPro" id="IPR011042">
    <property type="entry name" value="6-blade_b-propeller_TolB-like"/>
</dbReference>
<proteinExistence type="predicted"/>
<evidence type="ECO:0000256" key="1">
    <source>
        <dbReference type="ARBA" id="ARBA00022737"/>
    </source>
</evidence>
<dbReference type="Proteomes" id="UP001596043">
    <property type="component" value="Unassembled WGS sequence"/>
</dbReference>